<keyword evidence="2" id="KW-1185">Reference proteome</keyword>
<reference evidence="1 2" key="1">
    <citation type="submission" date="2018-08" db="EMBL/GenBank/DDBJ databases">
        <title>Genome and evolution of the arbuscular mycorrhizal fungus Diversispora epigaea (formerly Glomus versiforme) and its bacterial endosymbionts.</title>
        <authorList>
            <person name="Sun X."/>
            <person name="Fei Z."/>
            <person name="Harrison M."/>
        </authorList>
    </citation>
    <scope>NUCLEOTIDE SEQUENCE [LARGE SCALE GENOMIC DNA]</scope>
    <source>
        <strain evidence="1 2">IT104</strain>
    </source>
</reference>
<name>A0A397I2R2_9GLOM</name>
<dbReference type="EMBL" id="PQFF01000253">
    <property type="protein sequence ID" value="RHZ69931.1"/>
    <property type="molecule type" value="Genomic_DNA"/>
</dbReference>
<dbReference type="OrthoDB" id="642895at2759"/>
<gene>
    <name evidence="1" type="ORF">Glove_276g9</name>
</gene>
<evidence type="ECO:0000313" key="2">
    <source>
        <dbReference type="Proteomes" id="UP000266861"/>
    </source>
</evidence>
<proteinExistence type="predicted"/>
<accession>A0A397I2R2</accession>
<organism evidence="1 2">
    <name type="scientific">Diversispora epigaea</name>
    <dbReference type="NCBI Taxonomy" id="1348612"/>
    <lineage>
        <taxon>Eukaryota</taxon>
        <taxon>Fungi</taxon>
        <taxon>Fungi incertae sedis</taxon>
        <taxon>Mucoromycota</taxon>
        <taxon>Glomeromycotina</taxon>
        <taxon>Glomeromycetes</taxon>
        <taxon>Diversisporales</taxon>
        <taxon>Diversisporaceae</taxon>
        <taxon>Diversispora</taxon>
    </lineage>
</organism>
<protein>
    <submittedName>
        <fullName evidence="1">Uncharacterized protein</fullName>
    </submittedName>
</protein>
<sequence length="133" mass="15470">MAPLRESSEECAIQLHHYAPQDEIDKGKFCLFANKKCAIQLHHYAPQDEIDKGKFCLFANKNDDDDGDLVDPKLTRQIQEFQGIYPRLLEILKSFENDYQARKGKLAILKEIMSPIIQRAIEEYNWLIFGINI</sequence>
<dbReference type="Proteomes" id="UP000266861">
    <property type="component" value="Unassembled WGS sequence"/>
</dbReference>
<dbReference type="AlphaFoldDB" id="A0A397I2R2"/>
<evidence type="ECO:0000313" key="1">
    <source>
        <dbReference type="EMBL" id="RHZ69931.1"/>
    </source>
</evidence>
<comment type="caution">
    <text evidence="1">The sequence shown here is derived from an EMBL/GenBank/DDBJ whole genome shotgun (WGS) entry which is preliminary data.</text>
</comment>